<dbReference type="InterPro" id="IPR038770">
    <property type="entry name" value="Na+/solute_symporter_sf"/>
</dbReference>
<evidence type="ECO:0000256" key="1">
    <source>
        <dbReference type="ARBA" id="ARBA00004141"/>
    </source>
</evidence>
<keyword evidence="4" id="KW-0630">Potassium</keyword>
<feature type="transmembrane region" description="Helical" evidence="8">
    <location>
        <begin position="32"/>
        <end position="52"/>
    </location>
</feature>
<proteinExistence type="inferred from homology"/>
<feature type="transmembrane region" description="Helical" evidence="8">
    <location>
        <begin position="149"/>
        <end position="170"/>
    </location>
</feature>
<feature type="domain" description="RCK C-terminal" evidence="9">
    <location>
        <begin position="598"/>
        <end position="682"/>
    </location>
</feature>
<dbReference type="InterPro" id="IPR006153">
    <property type="entry name" value="Cation/H_exchanger_TM"/>
</dbReference>
<dbReference type="InterPro" id="IPR036721">
    <property type="entry name" value="RCK_C_sf"/>
</dbReference>
<evidence type="ECO:0000256" key="2">
    <source>
        <dbReference type="ARBA" id="ARBA00005551"/>
    </source>
</evidence>
<feature type="transmembrane region" description="Helical" evidence="8">
    <location>
        <begin position="182"/>
        <end position="204"/>
    </location>
</feature>
<evidence type="ECO:0000256" key="5">
    <source>
        <dbReference type="ARBA" id="ARBA00022692"/>
    </source>
</evidence>
<accession>A0ABM7X7U1</accession>
<feature type="transmembrane region" description="Helical" evidence="8">
    <location>
        <begin position="514"/>
        <end position="535"/>
    </location>
</feature>
<dbReference type="Proteomes" id="UP001162734">
    <property type="component" value="Chromosome"/>
</dbReference>
<feature type="transmembrane region" description="Helical" evidence="8">
    <location>
        <begin position="64"/>
        <end position="83"/>
    </location>
</feature>
<gene>
    <name evidence="10" type="ORF">AMPC_10290</name>
</gene>
<sequence>MHDPHEFLTALTLVLAVAAVTTVLFHRLKQPVVLGYLLAGLVVGPHVPVPLVANRAVVEGLSELGIILIMYALGLEFSLRGLLKVGPVAAVTAAIETSLMLWLGFLAGRAFGWSARESLFAGALVAISSTTIIAKTFGELKVTGHLRNLVVGVLVVEDLVAILLLALLTAVAGGRGLSAGQVAFAVGRLAAFLVGLLVVGMLVVPRAMRTVNRLGQSETTLVASLGICFGVSLLAARFGYSVALGAFIAGSLVSEAGEERPVEPLVQPVRDLFGAIFFVSVGLLIDPHLVAAHWRAVVALTAIVLGGKVLAVTAGAFLTGNGNRISVQAGLSLAQIGEFSFIIAGLGAATGATRPFLLPVAVAVSALTTLSTPWLVRASPHVAAFIDRKLPRPIQTFAALYGSWVEQLGGTSRRPSVAARVRRMVRLLLLDAALLAGIVIGTSVALGRAAALLRARAGLEAGLARVAVLAAAGALSAPFCLGLVRTARRLGVVLGSAALPHGAGLDLAAAPRRALVVALQLGALALVGVPLLAVTQPFLPGVPGAALLILLLAVLGVGLWRSATNLQGHVQAGAQLIVEALAKQARDAAGGGEAHALDDMRRMLPGLGEPEPFRLPATSAAVGRSLAALDLRGLTGATVLAIVRESEGAIVPSAAEVLRAGDLLALAGTHEAIAAAKEVLAAGAGASAAAPP</sequence>
<evidence type="ECO:0000256" key="6">
    <source>
        <dbReference type="ARBA" id="ARBA00022989"/>
    </source>
</evidence>
<comment type="similarity">
    <text evidence="2">Belongs to the monovalent cation:proton antiporter 2 (CPA2) transporter (TC 2.A.37) family.</text>
</comment>
<evidence type="ECO:0000313" key="11">
    <source>
        <dbReference type="Proteomes" id="UP001162734"/>
    </source>
</evidence>
<keyword evidence="6 8" id="KW-1133">Transmembrane helix</keyword>
<evidence type="ECO:0000256" key="8">
    <source>
        <dbReference type="SAM" id="Phobius"/>
    </source>
</evidence>
<feature type="transmembrane region" description="Helical" evidence="8">
    <location>
        <begin position="330"/>
        <end position="350"/>
    </location>
</feature>
<dbReference type="RefSeq" id="WP_248344923.1">
    <property type="nucleotide sequence ID" value="NZ_AP025592.1"/>
</dbReference>
<keyword evidence="5 8" id="KW-0812">Transmembrane</keyword>
<feature type="transmembrane region" description="Helical" evidence="8">
    <location>
        <begin position="296"/>
        <end position="318"/>
    </location>
</feature>
<evidence type="ECO:0000256" key="4">
    <source>
        <dbReference type="ARBA" id="ARBA00022538"/>
    </source>
</evidence>
<keyword evidence="4" id="KW-0633">Potassium transport</keyword>
<evidence type="ECO:0000256" key="7">
    <source>
        <dbReference type="ARBA" id="ARBA00023136"/>
    </source>
</evidence>
<feature type="transmembrane region" description="Helical" evidence="8">
    <location>
        <begin position="463"/>
        <end position="484"/>
    </location>
</feature>
<dbReference type="InterPro" id="IPR006037">
    <property type="entry name" value="RCK_C"/>
</dbReference>
<evidence type="ECO:0000259" key="9">
    <source>
        <dbReference type="PROSITE" id="PS51202"/>
    </source>
</evidence>
<feature type="transmembrane region" description="Helical" evidence="8">
    <location>
        <begin position="7"/>
        <end position="26"/>
    </location>
</feature>
<dbReference type="PANTHER" id="PTHR42751:SF3">
    <property type="entry name" value="SODIUM_GLUTAMATE SYMPORTER"/>
    <property type="match status" value="1"/>
</dbReference>
<dbReference type="Gene3D" id="1.20.1530.20">
    <property type="match status" value="1"/>
</dbReference>
<organism evidence="10 11">
    <name type="scientific">Anaeromyxobacter paludicola</name>
    <dbReference type="NCBI Taxonomy" id="2918171"/>
    <lineage>
        <taxon>Bacteria</taxon>
        <taxon>Pseudomonadati</taxon>
        <taxon>Myxococcota</taxon>
        <taxon>Myxococcia</taxon>
        <taxon>Myxococcales</taxon>
        <taxon>Cystobacterineae</taxon>
        <taxon>Anaeromyxobacteraceae</taxon>
        <taxon>Anaeromyxobacter</taxon>
    </lineage>
</organism>
<name>A0ABM7X7U1_9BACT</name>
<keyword evidence="3" id="KW-0813">Transport</keyword>
<dbReference type="Pfam" id="PF00999">
    <property type="entry name" value="Na_H_Exchanger"/>
    <property type="match status" value="1"/>
</dbReference>
<feature type="transmembrane region" description="Helical" evidence="8">
    <location>
        <begin position="356"/>
        <end position="376"/>
    </location>
</feature>
<feature type="transmembrane region" description="Helical" evidence="8">
    <location>
        <begin position="119"/>
        <end position="137"/>
    </location>
</feature>
<feature type="transmembrane region" description="Helical" evidence="8">
    <location>
        <begin position="89"/>
        <end position="107"/>
    </location>
</feature>
<keyword evidence="4" id="KW-0406">Ion transport</keyword>
<dbReference type="PROSITE" id="PS51202">
    <property type="entry name" value="RCK_C"/>
    <property type="match status" value="1"/>
</dbReference>
<evidence type="ECO:0000256" key="3">
    <source>
        <dbReference type="ARBA" id="ARBA00022448"/>
    </source>
</evidence>
<dbReference type="EMBL" id="AP025592">
    <property type="protein sequence ID" value="BDG07916.1"/>
    <property type="molecule type" value="Genomic_DNA"/>
</dbReference>
<feature type="transmembrane region" description="Helical" evidence="8">
    <location>
        <begin position="428"/>
        <end position="451"/>
    </location>
</feature>
<dbReference type="Gene3D" id="3.30.70.1450">
    <property type="entry name" value="Regulator of K+ conductance, C-terminal domain"/>
    <property type="match status" value="1"/>
</dbReference>
<dbReference type="PANTHER" id="PTHR42751">
    <property type="entry name" value="SODIUM/HYDROGEN EXCHANGER FAMILY/TRKA DOMAIN PROTEIN"/>
    <property type="match status" value="1"/>
</dbReference>
<dbReference type="SUPFAM" id="SSF116726">
    <property type="entry name" value="TrkA C-terminal domain-like"/>
    <property type="match status" value="1"/>
</dbReference>
<keyword evidence="11" id="KW-1185">Reference proteome</keyword>
<feature type="transmembrane region" description="Helical" evidence="8">
    <location>
        <begin position="224"/>
        <end position="252"/>
    </location>
</feature>
<feature type="transmembrane region" description="Helical" evidence="8">
    <location>
        <begin position="541"/>
        <end position="560"/>
    </location>
</feature>
<evidence type="ECO:0000313" key="10">
    <source>
        <dbReference type="EMBL" id="BDG07916.1"/>
    </source>
</evidence>
<comment type="subcellular location">
    <subcellularLocation>
        <location evidence="1">Membrane</location>
        <topology evidence="1">Multi-pass membrane protein</topology>
    </subcellularLocation>
</comment>
<keyword evidence="7 8" id="KW-0472">Membrane</keyword>
<reference evidence="11" key="1">
    <citation type="journal article" date="2022" name="Int. J. Syst. Evol. Microbiol.">
        <title>Anaeromyxobacter oryzae sp. nov., Anaeromyxobacter diazotrophicus sp. nov. and Anaeromyxobacter paludicola sp. nov., isolated from paddy soils.</title>
        <authorList>
            <person name="Itoh H."/>
            <person name="Xu Z."/>
            <person name="Mise K."/>
            <person name="Masuda Y."/>
            <person name="Ushijima N."/>
            <person name="Hayakawa C."/>
            <person name="Shiratori Y."/>
            <person name="Senoo K."/>
        </authorList>
    </citation>
    <scope>NUCLEOTIDE SEQUENCE [LARGE SCALE GENOMIC DNA]</scope>
    <source>
        <strain evidence="11">Red630</strain>
    </source>
</reference>
<dbReference type="Pfam" id="PF02080">
    <property type="entry name" value="TrkA_C"/>
    <property type="match status" value="1"/>
</dbReference>
<protein>
    <recommendedName>
        <fullName evidence="9">RCK C-terminal domain-containing protein</fullName>
    </recommendedName>
</protein>